<evidence type="ECO:0000313" key="17">
    <source>
        <dbReference type="EMBL" id="NXT03215.1"/>
    </source>
</evidence>
<feature type="compositionally biased region" description="Acidic residues" evidence="15">
    <location>
        <begin position="119"/>
        <end position="136"/>
    </location>
</feature>
<evidence type="ECO:0000256" key="12">
    <source>
        <dbReference type="ARBA" id="ARBA00044555"/>
    </source>
</evidence>
<keyword evidence="6" id="KW-0765">Sulfation</keyword>
<comment type="subunit">
    <text evidence="14">Monomer. Interacts with integrins; the interaction promotes cell adhesion.</text>
</comment>
<dbReference type="GO" id="GO:0005576">
    <property type="term" value="C:extracellular region"/>
    <property type="evidence" value="ECO:0007669"/>
    <property type="project" value="UniProtKB-SubCell"/>
</dbReference>
<evidence type="ECO:0000256" key="4">
    <source>
        <dbReference type="ARBA" id="ARBA00022553"/>
    </source>
</evidence>
<organism evidence="17 18">
    <name type="scientific">Jacana jacana</name>
    <name type="common">Wattled jacana</name>
    <name type="synonym">Parra jacana</name>
    <dbReference type="NCBI Taxonomy" id="54508"/>
    <lineage>
        <taxon>Eukaryota</taxon>
        <taxon>Metazoa</taxon>
        <taxon>Chordata</taxon>
        <taxon>Craniata</taxon>
        <taxon>Vertebrata</taxon>
        <taxon>Euteleostomi</taxon>
        <taxon>Archelosauria</taxon>
        <taxon>Archosauria</taxon>
        <taxon>Dinosauria</taxon>
        <taxon>Saurischia</taxon>
        <taxon>Theropoda</taxon>
        <taxon>Coelurosauria</taxon>
        <taxon>Aves</taxon>
        <taxon>Neognathae</taxon>
        <taxon>Neoaves</taxon>
        <taxon>Charadriiformes</taxon>
        <taxon>Jacanidae</taxon>
        <taxon>Jacana</taxon>
    </lineage>
</organism>
<feature type="non-terminal residue" evidence="17">
    <location>
        <position position="285"/>
    </location>
</feature>
<keyword evidence="8" id="KW-0730">Sialic acid</keyword>
<proteinExistence type="predicted"/>
<evidence type="ECO:0000256" key="11">
    <source>
        <dbReference type="ARBA" id="ARBA00033169"/>
    </source>
</evidence>
<comment type="caution">
    <text evidence="17">The sequence shown here is derived from an EMBL/GenBank/DDBJ whole genome shotgun (WGS) entry which is preliminary data.</text>
</comment>
<evidence type="ECO:0000256" key="14">
    <source>
        <dbReference type="ARBA" id="ARBA00046591"/>
    </source>
</evidence>
<evidence type="ECO:0000256" key="13">
    <source>
        <dbReference type="ARBA" id="ARBA00045301"/>
    </source>
</evidence>
<comment type="function">
    <text evidence="13">Binds tightly to hydroxyapatite. Appears to form an integral part of the mineralized matrix. Probably important to cell-matrix interaction. Promotes adhesion and migration of various cells via the alpha-V/beta-3 integrin receptor (ITGAV:ITGB3).</text>
</comment>
<feature type="region of interest" description="Disordered" evidence="15">
    <location>
        <begin position="108"/>
        <end position="256"/>
    </location>
</feature>
<evidence type="ECO:0000256" key="3">
    <source>
        <dbReference type="ARBA" id="ARBA00022525"/>
    </source>
</evidence>
<feature type="non-terminal residue" evidence="17">
    <location>
        <position position="1"/>
    </location>
</feature>
<evidence type="ECO:0000313" key="18">
    <source>
        <dbReference type="Proteomes" id="UP000550086"/>
    </source>
</evidence>
<dbReference type="EMBL" id="VZTM01041951">
    <property type="protein sequence ID" value="NXT03215.1"/>
    <property type="molecule type" value="Genomic_DNA"/>
</dbReference>
<keyword evidence="4" id="KW-0597">Phosphoprotein</keyword>
<keyword evidence="3" id="KW-0964">Secreted</keyword>
<dbReference type="GO" id="GO:0030282">
    <property type="term" value="P:bone mineralization"/>
    <property type="evidence" value="ECO:0007669"/>
    <property type="project" value="TreeGrafter"/>
</dbReference>
<comment type="subcellular location">
    <subcellularLocation>
        <location evidence="1">Secreted</location>
    </subcellularLocation>
</comment>
<keyword evidence="5" id="KW-0091">Biomineralization</keyword>
<evidence type="ECO:0000256" key="5">
    <source>
        <dbReference type="ARBA" id="ARBA00022591"/>
    </source>
</evidence>
<reference evidence="17 18" key="1">
    <citation type="submission" date="2019-09" db="EMBL/GenBank/DDBJ databases">
        <title>Bird 10,000 Genomes (B10K) Project - Family phase.</title>
        <authorList>
            <person name="Zhang G."/>
        </authorList>
    </citation>
    <scope>NUCLEOTIDE SEQUENCE [LARGE SCALE GENOMIC DNA]</scope>
    <source>
        <strain evidence="17">B10K-DU-002-59</strain>
        <tissue evidence="17">Muscle</tissue>
    </source>
</reference>
<dbReference type="InterPro" id="IPR008412">
    <property type="entry name" value="IBSP"/>
</dbReference>
<feature type="region of interest" description="Disordered" evidence="15">
    <location>
        <begin position="57"/>
        <end position="87"/>
    </location>
</feature>
<sequence length="285" mass="32034">MRTVLVFTCLVGMVCAFSVKSWLRRDKSENSEENAVFKIRHRYNMYRYAYMHPLQQRYQGSDSSEEEGDGSEEEEGAGVSTSNQQPGKQLWEFGNFLLFCCQGPLKEDKNSTAGKGSDSENEDSDENEEEEEVEEEEAKHENGTSTNSTEGPDASDGNSTTVAEESTGTVEEEAAEDKEDEEDDEEEEETEDTTVASTTGEEGLSQATTMGDVGPTDTTIAREEQWEYEVTARDHGPGDESTTDSSYGEQNEYARGDSYRAYEDEYGYYKGHGYDMYGQDYYYSQ</sequence>
<evidence type="ECO:0000256" key="7">
    <source>
        <dbReference type="ARBA" id="ARBA00022889"/>
    </source>
</evidence>
<evidence type="ECO:0000256" key="16">
    <source>
        <dbReference type="SAM" id="SignalP"/>
    </source>
</evidence>
<feature type="compositionally biased region" description="Acidic residues" evidence="15">
    <location>
        <begin position="63"/>
        <end position="76"/>
    </location>
</feature>
<feature type="compositionally biased region" description="Basic and acidic residues" evidence="15">
    <location>
        <begin position="220"/>
        <end position="238"/>
    </location>
</feature>
<dbReference type="Pfam" id="PF05432">
    <property type="entry name" value="BSP_II"/>
    <property type="match status" value="2"/>
</dbReference>
<evidence type="ECO:0000256" key="1">
    <source>
        <dbReference type="ARBA" id="ARBA00004613"/>
    </source>
</evidence>
<evidence type="ECO:0000256" key="2">
    <source>
        <dbReference type="ARBA" id="ARBA00018075"/>
    </source>
</evidence>
<dbReference type="GO" id="GO:0030198">
    <property type="term" value="P:extracellular matrix organization"/>
    <property type="evidence" value="ECO:0007669"/>
    <property type="project" value="TreeGrafter"/>
</dbReference>
<keyword evidence="16" id="KW-0732">Signal</keyword>
<dbReference type="PANTHER" id="PTHR10345">
    <property type="entry name" value="BONE SIALOPROTEIN 2"/>
    <property type="match status" value="1"/>
</dbReference>
<protein>
    <recommendedName>
        <fullName evidence="2">Integrin-binding sialoprotein</fullName>
    </recommendedName>
    <alternativeName>
        <fullName evidence="12">Bone sialoprotein 2</fullName>
    </alternativeName>
    <alternativeName>
        <fullName evidence="11">Bone sialoprotein II</fullName>
    </alternativeName>
    <alternativeName>
        <fullName evidence="10">Cell-binding sialoprotein</fullName>
    </alternativeName>
</protein>
<feature type="signal peptide" evidence="16">
    <location>
        <begin position="1"/>
        <end position="16"/>
    </location>
</feature>
<dbReference type="PANTHER" id="PTHR10345:SF0">
    <property type="entry name" value="BONE SIALOPROTEIN 2"/>
    <property type="match status" value="1"/>
</dbReference>
<feature type="compositionally biased region" description="Acidic residues" evidence="15">
    <location>
        <begin position="170"/>
        <end position="192"/>
    </location>
</feature>
<dbReference type="Proteomes" id="UP000550086">
    <property type="component" value="Unassembled WGS sequence"/>
</dbReference>
<dbReference type="AlphaFoldDB" id="A0A7L2Z9Y0"/>
<dbReference type="GO" id="GO:0007155">
    <property type="term" value="P:cell adhesion"/>
    <property type="evidence" value="ECO:0007669"/>
    <property type="project" value="UniProtKB-KW"/>
</dbReference>
<evidence type="ECO:0000256" key="6">
    <source>
        <dbReference type="ARBA" id="ARBA00022641"/>
    </source>
</evidence>
<keyword evidence="18" id="KW-1185">Reference proteome</keyword>
<keyword evidence="7" id="KW-0130">Cell adhesion</keyword>
<dbReference type="OrthoDB" id="9909090at2759"/>
<feature type="chain" id="PRO_5029511758" description="Integrin-binding sialoprotein" evidence="16">
    <location>
        <begin position="17"/>
        <end position="285"/>
    </location>
</feature>
<name>A0A7L2Z9Y0_JACJC</name>
<evidence type="ECO:0000256" key="15">
    <source>
        <dbReference type="SAM" id="MobiDB-lite"/>
    </source>
</evidence>
<evidence type="ECO:0000256" key="10">
    <source>
        <dbReference type="ARBA" id="ARBA00032072"/>
    </source>
</evidence>
<gene>
    <name evidence="17" type="primary">Ibsp</name>
    <name evidence="17" type="ORF">JACJAC_R02338</name>
</gene>
<evidence type="ECO:0000256" key="8">
    <source>
        <dbReference type="ARBA" id="ARBA00022981"/>
    </source>
</evidence>
<evidence type="ECO:0000256" key="9">
    <source>
        <dbReference type="ARBA" id="ARBA00023180"/>
    </source>
</evidence>
<feature type="compositionally biased region" description="Polar residues" evidence="15">
    <location>
        <begin position="143"/>
        <end position="169"/>
    </location>
</feature>
<keyword evidence="9" id="KW-0325">Glycoprotein</keyword>
<accession>A0A7L2Z9Y0</accession>